<feature type="compositionally biased region" description="Low complexity" evidence="1">
    <location>
        <begin position="220"/>
        <end position="236"/>
    </location>
</feature>
<reference evidence="3 4" key="1">
    <citation type="submission" date="2018-05" db="EMBL/GenBank/DDBJ databases">
        <title>Streptomyces venezuelae.</title>
        <authorList>
            <person name="Kim W."/>
            <person name="Lee N."/>
            <person name="Cho B.-K."/>
        </authorList>
    </citation>
    <scope>NUCLEOTIDE SEQUENCE [LARGE SCALE GENOMIC DNA]</scope>
    <source>
        <strain evidence="3 4">ATCC 21782</strain>
    </source>
</reference>
<evidence type="ECO:0000313" key="3">
    <source>
        <dbReference type="EMBL" id="QES46500.1"/>
    </source>
</evidence>
<feature type="region of interest" description="Disordered" evidence="1">
    <location>
        <begin position="211"/>
        <end position="236"/>
    </location>
</feature>
<feature type="signal peptide" evidence="2">
    <location>
        <begin position="1"/>
        <end position="34"/>
    </location>
</feature>
<evidence type="ECO:0000256" key="2">
    <source>
        <dbReference type="SAM" id="SignalP"/>
    </source>
</evidence>
<organism evidence="3 4">
    <name type="scientific">Streptomyces venezuelae</name>
    <dbReference type="NCBI Taxonomy" id="54571"/>
    <lineage>
        <taxon>Bacteria</taxon>
        <taxon>Bacillati</taxon>
        <taxon>Actinomycetota</taxon>
        <taxon>Actinomycetes</taxon>
        <taxon>Kitasatosporales</taxon>
        <taxon>Streptomycetaceae</taxon>
        <taxon>Streptomyces</taxon>
    </lineage>
</organism>
<keyword evidence="2" id="KW-0732">Signal</keyword>
<evidence type="ECO:0000256" key="1">
    <source>
        <dbReference type="SAM" id="MobiDB-lite"/>
    </source>
</evidence>
<feature type="chain" id="PRO_5024954504" description="Lipoprotein" evidence="2">
    <location>
        <begin position="35"/>
        <end position="236"/>
    </location>
</feature>
<name>A0A5P2CW39_STRVZ</name>
<accession>A0A5P2CW39</accession>
<evidence type="ECO:0000313" key="4">
    <source>
        <dbReference type="Proteomes" id="UP000325211"/>
    </source>
</evidence>
<gene>
    <name evidence="3" type="ORF">DEJ50_00110</name>
</gene>
<dbReference type="EMBL" id="CP029190">
    <property type="protein sequence ID" value="QES46500.1"/>
    <property type="molecule type" value="Genomic_DNA"/>
</dbReference>
<dbReference type="Proteomes" id="UP000325211">
    <property type="component" value="Chromosome"/>
</dbReference>
<sequence>MFDRQRLRHTMSTALGAVLILGVAPAHIPSAATAAEGPAPALTEGQKALQKAAETGQPVEVMGERSEFTTTYANPDGQSFRLDQSVVPVRTKDENGTWVTPDATLSVRGDGTVQPKAALADIRFSGGGAHADLVTIGRGTRTLSLRWPGVLPKPVLDGDSAVYAEVLPGVDLRMTATTQGYREVLVVKTPEAAKSPALKSVKFGLKANRLRVSGSKEGGSSRSTRTATASSPPRPR</sequence>
<dbReference type="AlphaFoldDB" id="A0A5P2CW39"/>
<proteinExistence type="predicted"/>
<evidence type="ECO:0008006" key="5">
    <source>
        <dbReference type="Google" id="ProtNLM"/>
    </source>
</evidence>
<protein>
    <recommendedName>
        <fullName evidence="5">Lipoprotein</fullName>
    </recommendedName>
</protein>